<keyword evidence="5" id="KW-0012">Acyltransferase</keyword>
<keyword evidence="2 5" id="KW-0378">Hydrolase</keyword>
<dbReference type="PROSITE" id="PS51257">
    <property type="entry name" value="PROKAR_LIPOPROTEIN"/>
    <property type="match status" value="1"/>
</dbReference>
<comment type="caution">
    <text evidence="5">The sequence shown here is derived from an EMBL/GenBank/DDBJ whole genome shotgun (WGS) entry which is preliminary data.</text>
</comment>
<protein>
    <submittedName>
        <fullName evidence="5">Gamma-glutamyltranspeptidase</fullName>
        <ecNumber evidence="5">2.3.2.2</ecNumber>
        <ecNumber evidence="5">3.4.19.13</ecNumber>
    </submittedName>
</protein>
<dbReference type="GO" id="GO:0036374">
    <property type="term" value="F:glutathione hydrolase activity"/>
    <property type="evidence" value="ECO:0007669"/>
    <property type="project" value="UniProtKB-EC"/>
</dbReference>
<dbReference type="InterPro" id="IPR051792">
    <property type="entry name" value="GGT_bact"/>
</dbReference>
<feature type="region of interest" description="Disordered" evidence="4">
    <location>
        <begin position="518"/>
        <end position="544"/>
    </location>
</feature>
<dbReference type="PANTHER" id="PTHR43199">
    <property type="entry name" value="GLUTATHIONE HYDROLASE"/>
    <property type="match status" value="1"/>
</dbReference>
<name>A0A1J5SQQ1_9ZZZZ</name>
<proteinExistence type="predicted"/>
<dbReference type="PRINTS" id="PR01210">
    <property type="entry name" value="GGTRANSPTASE"/>
</dbReference>
<dbReference type="AlphaFoldDB" id="A0A1J5SQQ1"/>
<dbReference type="EC" id="3.4.19.13" evidence="5"/>
<reference evidence="5" key="1">
    <citation type="submission" date="2016-10" db="EMBL/GenBank/DDBJ databases">
        <title>Sequence of Gallionella enrichment culture.</title>
        <authorList>
            <person name="Poehlein A."/>
            <person name="Muehling M."/>
            <person name="Daniel R."/>
        </authorList>
    </citation>
    <scope>NUCLEOTIDE SEQUENCE</scope>
</reference>
<evidence type="ECO:0000256" key="2">
    <source>
        <dbReference type="ARBA" id="ARBA00022801"/>
    </source>
</evidence>
<evidence type="ECO:0000256" key="4">
    <source>
        <dbReference type="SAM" id="MobiDB-lite"/>
    </source>
</evidence>
<accession>A0A1J5SQQ1</accession>
<keyword evidence="3" id="KW-0865">Zymogen</keyword>
<evidence type="ECO:0000256" key="3">
    <source>
        <dbReference type="ARBA" id="ARBA00023145"/>
    </source>
</evidence>
<dbReference type="PANTHER" id="PTHR43199:SF1">
    <property type="entry name" value="GLUTATHIONE HYDROLASE PROENZYME"/>
    <property type="match status" value="1"/>
</dbReference>
<evidence type="ECO:0000313" key="5">
    <source>
        <dbReference type="EMBL" id="OIR02398.1"/>
    </source>
</evidence>
<sequence length="544" mass="55107">MNTPVRAKGSPRAAGNQRAAVPAALLCLLLTACGGPDRPVGVVGHVDGFAGFVAADEPRAALLGRDILSAGGTPADAAVAMAFALSVTLPSQAGLGAGGSCLIYDHDKGRVRALTFVAPPPSRLQAGTTRPTAVPELPRAMYALHDRYGRMRWESLVTPAENMARFGVSTSRAFALQLQPFATALLQDPASSAVFGGGEGTGVREGDLLTQNDLGATLARLRVEGVGNLYTDQGADALAAAAAAAGGSLNKADLAATQPRWSDPLAVVTGNDTAYFAPAPAAAGMVEAQMWGILAGQGRYGDAPAASRAQLMAETSARVFADRQVWMNPEGTSNQADAALLSTAHLNGLMAGYSASGHQAAGGNPVTDAPAGTGLVVVGKDGSAISCAFSMNNSFGTGRMLPNMGFYLPFAPGIKGRGPYSLGPVLVLNHNSNEFRFAAAAGGGPGAADAVIETMAAAQLEHVPLDQALAAKRVYAPNAPDQVVAEPGAPQAAALRAAGHQVEEGGLNVRVNAVQCGSGDPRPSRCSAETDPRGAGMAMVVGKD</sequence>
<keyword evidence="1 5" id="KW-0808">Transferase</keyword>
<dbReference type="EC" id="2.3.2.2" evidence="5"/>
<gene>
    <name evidence="5" type="primary">ggt_2</name>
    <name evidence="5" type="ORF">GALL_155560</name>
</gene>
<dbReference type="InterPro" id="IPR029055">
    <property type="entry name" value="Ntn_hydrolases_N"/>
</dbReference>
<dbReference type="SUPFAM" id="SSF56235">
    <property type="entry name" value="N-terminal nucleophile aminohydrolases (Ntn hydrolases)"/>
    <property type="match status" value="1"/>
</dbReference>
<dbReference type="InterPro" id="IPR043137">
    <property type="entry name" value="GGT_ssub_C"/>
</dbReference>
<dbReference type="Gene3D" id="3.60.20.40">
    <property type="match status" value="1"/>
</dbReference>
<dbReference type="EMBL" id="MLJW01000075">
    <property type="protein sequence ID" value="OIR02398.1"/>
    <property type="molecule type" value="Genomic_DNA"/>
</dbReference>
<dbReference type="Pfam" id="PF01019">
    <property type="entry name" value="G_glu_transpept"/>
    <property type="match status" value="1"/>
</dbReference>
<evidence type="ECO:0000256" key="1">
    <source>
        <dbReference type="ARBA" id="ARBA00022679"/>
    </source>
</evidence>
<organism evidence="5">
    <name type="scientific">mine drainage metagenome</name>
    <dbReference type="NCBI Taxonomy" id="410659"/>
    <lineage>
        <taxon>unclassified sequences</taxon>
        <taxon>metagenomes</taxon>
        <taxon>ecological metagenomes</taxon>
    </lineage>
</organism>
<dbReference type="GO" id="GO:0103068">
    <property type="term" value="F:leukotriene C4 gamma-glutamyl transferase activity"/>
    <property type="evidence" value="ECO:0007669"/>
    <property type="project" value="UniProtKB-EC"/>
</dbReference>